<evidence type="ECO:0000313" key="2">
    <source>
        <dbReference type="EnsemblPlants" id="PAC:32906644.CDS.1"/>
    </source>
</evidence>
<protein>
    <submittedName>
        <fullName evidence="1 2">Uncharacterized protein</fullName>
    </submittedName>
</protein>
<reference evidence="2" key="3">
    <citation type="submission" date="2020-12" db="UniProtKB">
        <authorList>
            <consortium name="EnsemblPlants"/>
        </authorList>
    </citation>
    <scope>IDENTIFICATION</scope>
</reference>
<dbReference type="EMBL" id="ABEU02000017">
    <property type="protein sequence ID" value="PNR35941.1"/>
    <property type="molecule type" value="Genomic_DNA"/>
</dbReference>
<evidence type="ECO:0000313" key="3">
    <source>
        <dbReference type="Proteomes" id="UP000006727"/>
    </source>
</evidence>
<proteinExistence type="predicted"/>
<sequence>MWLATHVAQLEQILVPTQHAPTPSFSVPGSSHLPHQIHHLPLFLVHFSTLPEKATKKHQVGRAPCKRYTTGSGRPIWLAFQIHDLFQFGATLFGWVSCMDDVETHF</sequence>
<dbReference type="InParanoid" id="A0A2K1J342"/>
<gene>
    <name evidence="1" type="ORF">PHYPA_021791</name>
</gene>
<dbReference type="EnsemblPlants" id="Pp3c17_7940V3.1">
    <property type="protein sequence ID" value="PAC:32906644.CDS.1"/>
    <property type="gene ID" value="Pp3c17_7940"/>
</dbReference>
<evidence type="ECO:0000313" key="1">
    <source>
        <dbReference type="EMBL" id="PNR35941.1"/>
    </source>
</evidence>
<dbReference type="AlphaFoldDB" id="A0A2K1J342"/>
<reference evidence="1 3" key="2">
    <citation type="journal article" date="2018" name="Plant J.">
        <title>The Physcomitrella patens chromosome-scale assembly reveals moss genome structure and evolution.</title>
        <authorList>
            <person name="Lang D."/>
            <person name="Ullrich K.K."/>
            <person name="Murat F."/>
            <person name="Fuchs J."/>
            <person name="Jenkins J."/>
            <person name="Haas F.B."/>
            <person name="Piednoel M."/>
            <person name="Gundlach H."/>
            <person name="Van Bel M."/>
            <person name="Meyberg R."/>
            <person name="Vives C."/>
            <person name="Morata J."/>
            <person name="Symeonidi A."/>
            <person name="Hiss M."/>
            <person name="Muchero W."/>
            <person name="Kamisugi Y."/>
            <person name="Saleh O."/>
            <person name="Blanc G."/>
            <person name="Decker E.L."/>
            <person name="van Gessel N."/>
            <person name="Grimwood J."/>
            <person name="Hayes R.D."/>
            <person name="Graham S.W."/>
            <person name="Gunter L.E."/>
            <person name="McDaniel S.F."/>
            <person name="Hoernstein S.N.W."/>
            <person name="Larsson A."/>
            <person name="Li F.W."/>
            <person name="Perroud P.F."/>
            <person name="Phillips J."/>
            <person name="Ranjan P."/>
            <person name="Rokshar D.S."/>
            <person name="Rothfels C.J."/>
            <person name="Schneider L."/>
            <person name="Shu S."/>
            <person name="Stevenson D.W."/>
            <person name="Thummler F."/>
            <person name="Tillich M."/>
            <person name="Villarreal Aguilar J.C."/>
            <person name="Widiez T."/>
            <person name="Wong G.K."/>
            <person name="Wymore A."/>
            <person name="Zhang Y."/>
            <person name="Zimmer A.D."/>
            <person name="Quatrano R.S."/>
            <person name="Mayer K.F.X."/>
            <person name="Goodstein D."/>
            <person name="Casacuberta J.M."/>
            <person name="Vandepoele K."/>
            <person name="Reski R."/>
            <person name="Cuming A.C."/>
            <person name="Tuskan G.A."/>
            <person name="Maumus F."/>
            <person name="Salse J."/>
            <person name="Schmutz J."/>
            <person name="Rensing S.A."/>
        </authorList>
    </citation>
    <scope>NUCLEOTIDE SEQUENCE [LARGE SCALE GENOMIC DNA]</scope>
    <source>
        <strain evidence="2 3">cv. Gransden 2004</strain>
    </source>
</reference>
<reference evidence="1 3" key="1">
    <citation type="journal article" date="2008" name="Science">
        <title>The Physcomitrella genome reveals evolutionary insights into the conquest of land by plants.</title>
        <authorList>
            <person name="Rensing S."/>
            <person name="Lang D."/>
            <person name="Zimmer A."/>
            <person name="Terry A."/>
            <person name="Salamov A."/>
            <person name="Shapiro H."/>
            <person name="Nishiyama T."/>
            <person name="Perroud P.-F."/>
            <person name="Lindquist E."/>
            <person name="Kamisugi Y."/>
            <person name="Tanahashi T."/>
            <person name="Sakakibara K."/>
            <person name="Fujita T."/>
            <person name="Oishi K."/>
            <person name="Shin-I T."/>
            <person name="Kuroki Y."/>
            <person name="Toyoda A."/>
            <person name="Suzuki Y."/>
            <person name="Hashimoto A."/>
            <person name="Yamaguchi K."/>
            <person name="Sugano A."/>
            <person name="Kohara Y."/>
            <person name="Fujiyama A."/>
            <person name="Anterola A."/>
            <person name="Aoki S."/>
            <person name="Ashton N."/>
            <person name="Barbazuk W.B."/>
            <person name="Barker E."/>
            <person name="Bennetzen J."/>
            <person name="Bezanilla M."/>
            <person name="Blankenship R."/>
            <person name="Cho S.H."/>
            <person name="Dutcher S."/>
            <person name="Estelle M."/>
            <person name="Fawcett J.A."/>
            <person name="Gundlach H."/>
            <person name="Hanada K."/>
            <person name="Heyl A."/>
            <person name="Hicks K.A."/>
            <person name="Hugh J."/>
            <person name="Lohr M."/>
            <person name="Mayer K."/>
            <person name="Melkozernov A."/>
            <person name="Murata T."/>
            <person name="Nelson D."/>
            <person name="Pils B."/>
            <person name="Prigge M."/>
            <person name="Reiss B."/>
            <person name="Renner T."/>
            <person name="Rombauts S."/>
            <person name="Rushton P."/>
            <person name="Sanderfoot A."/>
            <person name="Schween G."/>
            <person name="Shiu S.-H."/>
            <person name="Stueber K."/>
            <person name="Theodoulou F.L."/>
            <person name="Tu H."/>
            <person name="Van de Peer Y."/>
            <person name="Verrier P.J."/>
            <person name="Waters E."/>
            <person name="Wood A."/>
            <person name="Yang L."/>
            <person name="Cove D."/>
            <person name="Cuming A."/>
            <person name="Hasebe M."/>
            <person name="Lucas S."/>
            <person name="Mishler D.B."/>
            <person name="Reski R."/>
            <person name="Grigoriev I."/>
            <person name="Quatrano R.S."/>
            <person name="Boore J.L."/>
        </authorList>
    </citation>
    <scope>NUCLEOTIDE SEQUENCE [LARGE SCALE GENOMIC DNA]</scope>
    <source>
        <strain evidence="2 3">cv. Gransden 2004</strain>
    </source>
</reference>
<organism evidence="1">
    <name type="scientific">Physcomitrium patens</name>
    <name type="common">Spreading-leaved earth moss</name>
    <name type="synonym">Physcomitrella patens</name>
    <dbReference type="NCBI Taxonomy" id="3218"/>
    <lineage>
        <taxon>Eukaryota</taxon>
        <taxon>Viridiplantae</taxon>
        <taxon>Streptophyta</taxon>
        <taxon>Embryophyta</taxon>
        <taxon>Bryophyta</taxon>
        <taxon>Bryophytina</taxon>
        <taxon>Bryopsida</taxon>
        <taxon>Funariidae</taxon>
        <taxon>Funariales</taxon>
        <taxon>Funariaceae</taxon>
        <taxon>Physcomitrium</taxon>
    </lineage>
</organism>
<keyword evidence="3" id="KW-1185">Reference proteome</keyword>
<name>A0A2K1J342_PHYPA</name>
<dbReference type="Gramene" id="Pp3c17_7940V3.1">
    <property type="protein sequence ID" value="PAC:32906644.CDS.1"/>
    <property type="gene ID" value="Pp3c17_7940"/>
</dbReference>
<accession>A0A2K1J342</accession>
<dbReference type="Proteomes" id="UP000006727">
    <property type="component" value="Chromosome 17"/>
</dbReference>